<proteinExistence type="predicted"/>
<evidence type="ECO:0000313" key="1">
    <source>
        <dbReference type="EMBL" id="KAH3844281.1"/>
    </source>
</evidence>
<protein>
    <submittedName>
        <fullName evidence="1">Uncharacterized protein</fullName>
    </submittedName>
</protein>
<gene>
    <name evidence="1" type="ORF">DPMN_086538</name>
</gene>
<organism evidence="1 2">
    <name type="scientific">Dreissena polymorpha</name>
    <name type="common">Zebra mussel</name>
    <name type="synonym">Mytilus polymorpha</name>
    <dbReference type="NCBI Taxonomy" id="45954"/>
    <lineage>
        <taxon>Eukaryota</taxon>
        <taxon>Metazoa</taxon>
        <taxon>Spiralia</taxon>
        <taxon>Lophotrochozoa</taxon>
        <taxon>Mollusca</taxon>
        <taxon>Bivalvia</taxon>
        <taxon>Autobranchia</taxon>
        <taxon>Heteroconchia</taxon>
        <taxon>Euheterodonta</taxon>
        <taxon>Imparidentia</taxon>
        <taxon>Neoheterodontei</taxon>
        <taxon>Myida</taxon>
        <taxon>Dreissenoidea</taxon>
        <taxon>Dreissenidae</taxon>
        <taxon>Dreissena</taxon>
    </lineage>
</organism>
<keyword evidence="2" id="KW-1185">Reference proteome</keyword>
<comment type="caution">
    <text evidence="1">The sequence shown here is derived from an EMBL/GenBank/DDBJ whole genome shotgun (WGS) entry which is preliminary data.</text>
</comment>
<dbReference type="EMBL" id="JAIWYP010000003">
    <property type="protein sequence ID" value="KAH3844281.1"/>
    <property type="molecule type" value="Genomic_DNA"/>
</dbReference>
<reference evidence="1" key="1">
    <citation type="journal article" date="2019" name="bioRxiv">
        <title>The Genome of the Zebra Mussel, Dreissena polymorpha: A Resource for Invasive Species Research.</title>
        <authorList>
            <person name="McCartney M.A."/>
            <person name="Auch B."/>
            <person name="Kono T."/>
            <person name="Mallez S."/>
            <person name="Zhang Y."/>
            <person name="Obille A."/>
            <person name="Becker A."/>
            <person name="Abrahante J.E."/>
            <person name="Garbe J."/>
            <person name="Badalamenti J.P."/>
            <person name="Herman A."/>
            <person name="Mangelson H."/>
            <person name="Liachko I."/>
            <person name="Sullivan S."/>
            <person name="Sone E.D."/>
            <person name="Koren S."/>
            <person name="Silverstein K.A.T."/>
            <person name="Beckman K.B."/>
            <person name="Gohl D.M."/>
        </authorList>
    </citation>
    <scope>NUCLEOTIDE SEQUENCE</scope>
    <source>
        <strain evidence="1">Duluth1</strain>
        <tissue evidence="1">Whole animal</tissue>
    </source>
</reference>
<reference evidence="1" key="2">
    <citation type="submission" date="2020-11" db="EMBL/GenBank/DDBJ databases">
        <authorList>
            <person name="McCartney M.A."/>
            <person name="Auch B."/>
            <person name="Kono T."/>
            <person name="Mallez S."/>
            <person name="Becker A."/>
            <person name="Gohl D.M."/>
            <person name="Silverstein K.A.T."/>
            <person name="Koren S."/>
            <person name="Bechman K.B."/>
            <person name="Herman A."/>
            <person name="Abrahante J.E."/>
            <person name="Garbe J."/>
        </authorList>
    </citation>
    <scope>NUCLEOTIDE SEQUENCE</scope>
    <source>
        <strain evidence="1">Duluth1</strain>
        <tissue evidence="1">Whole animal</tissue>
    </source>
</reference>
<dbReference type="AlphaFoldDB" id="A0A9D4KR33"/>
<evidence type="ECO:0000313" key="2">
    <source>
        <dbReference type="Proteomes" id="UP000828390"/>
    </source>
</evidence>
<sequence length="110" mass="12845">MTKFHEDWTINVTMSVNKFLLSQYTEKCPRPLVAMFFLPTGTILELFQDINGTNLLTKFHEDWTIYVASRVLTSKNAPTPGGHFFKQQEPFKLIQDIIRTNILVLKRKNK</sequence>
<name>A0A9D4KR33_DREPO</name>
<dbReference type="Proteomes" id="UP000828390">
    <property type="component" value="Unassembled WGS sequence"/>
</dbReference>
<accession>A0A9D4KR33</accession>